<name>A0A2T4Y3A3_ENTCL</name>
<evidence type="ECO:0000313" key="3">
    <source>
        <dbReference type="Proteomes" id="UP000241614"/>
    </source>
</evidence>
<dbReference type="EMBL" id="PZPP01000008">
    <property type="protein sequence ID" value="PTM36661.1"/>
    <property type="molecule type" value="Genomic_DNA"/>
</dbReference>
<accession>A0A2T4Y3A3</accession>
<feature type="domain" description="DUF8093" evidence="1">
    <location>
        <begin position="4"/>
        <end position="138"/>
    </location>
</feature>
<dbReference type="OrthoDB" id="8852350at2"/>
<reference evidence="2 3" key="1">
    <citation type="submission" date="2018-04" db="EMBL/GenBank/DDBJ databases">
        <title>Genome sequencing reveals highly heavy metal resistance and biotechnology application of the novel Enterobacter cloacae amazonensis isolated from wastewater river in Manaus - Amazonas.</title>
        <authorList>
            <person name="Astolfi M.C.T."/>
            <person name="Carvalho E.B.D.S."/>
            <person name="Lacerda L.B."/>
            <person name="Pinto M.V."/>
            <person name="Nogueira V.B."/>
            <person name="Barros A.M."/>
            <person name="Astolfi-Filho S."/>
        </authorList>
    </citation>
    <scope>NUCLEOTIDE SEQUENCE [LARGE SCALE GENOMIC DNA]</scope>
    <source>
        <strain evidence="3">amazonensis</strain>
    </source>
</reference>
<proteinExistence type="predicted"/>
<organism evidence="2 3">
    <name type="scientific">Enterobacter cloacae</name>
    <dbReference type="NCBI Taxonomy" id="550"/>
    <lineage>
        <taxon>Bacteria</taxon>
        <taxon>Pseudomonadati</taxon>
        <taxon>Pseudomonadota</taxon>
        <taxon>Gammaproteobacteria</taxon>
        <taxon>Enterobacterales</taxon>
        <taxon>Enterobacteriaceae</taxon>
        <taxon>Enterobacter</taxon>
        <taxon>Enterobacter cloacae complex</taxon>
    </lineage>
</organism>
<evidence type="ECO:0000259" key="1">
    <source>
        <dbReference type="Pfam" id="PF26362"/>
    </source>
</evidence>
<dbReference type="Proteomes" id="UP000241614">
    <property type="component" value="Unassembled WGS sequence"/>
</dbReference>
<dbReference type="InterPro" id="IPR058406">
    <property type="entry name" value="DUF8093"/>
</dbReference>
<dbReference type="AlphaFoldDB" id="A0A2T4Y3A3"/>
<dbReference type="RefSeq" id="WP_108089724.1">
    <property type="nucleotide sequence ID" value="NZ_PZPP01000008.1"/>
</dbReference>
<dbReference type="Pfam" id="PF26363">
    <property type="entry name" value="Phospholipase-like"/>
    <property type="match status" value="1"/>
</dbReference>
<gene>
    <name evidence="2" type="ORF">DA103_05735</name>
</gene>
<sequence length="488" mass="53167">MYNIKFVYLFNENVSPALFAKIIRPSVAGQWIMSVPDNSLRSLFTRYDLLHAITGANPYQSGRDTRKLIVQDLDMGRVVAIDESYRNWSSVTEMFYINADGRLQAASLNGLGWYPVSTIVDRYETMVRTYGSRPAPTVLPKQVVKSKTAQMPDKPTPGKDGKTYAAQLQEMTKAERWQARKDLIAKGSNSVYPDVQIAAKRLAANNIAVEKAKLAENVYKTVNPLETTPGVPEGWKDISNDAGALEKFGLKSKDLFDKADSPDFLSRVYQPDPGVFGKDMNSTLVFRGSREPGLPSLAEHLDSLRNKNGLASIKNGADWANNFKQGIGFDAPYYRSAVQLGEKLAMSSQPIDIAGHSLGGGLASATSIASGKAAWTFNASGLNSGTVEKYGGRLLGRSENIQAYRVKGELLTKIQEVDLAEDFKMVKGHIPSLIAKEELSALAPDAAGISHDLSGGVGGAFDKHGIGQAINCIEQQKDEDISIIRSRL</sequence>
<dbReference type="Pfam" id="PF26362">
    <property type="entry name" value="DUF8093"/>
    <property type="match status" value="1"/>
</dbReference>
<protein>
    <submittedName>
        <fullName evidence="2">Phospholipase</fullName>
    </submittedName>
</protein>
<comment type="caution">
    <text evidence="2">The sequence shown here is derived from an EMBL/GenBank/DDBJ whole genome shotgun (WGS) entry which is preliminary data.</text>
</comment>
<evidence type="ECO:0000313" key="2">
    <source>
        <dbReference type="EMBL" id="PTM36661.1"/>
    </source>
</evidence>